<dbReference type="GO" id="GO:0000340">
    <property type="term" value="F:RNA 7-methylguanosine cap binding"/>
    <property type="evidence" value="ECO:0007669"/>
    <property type="project" value="InterPro"/>
</dbReference>
<dbReference type="OrthoDB" id="422106at2759"/>
<dbReference type="EMBL" id="KB822724">
    <property type="protein sequence ID" value="ETN36933.1"/>
    <property type="molecule type" value="Genomic_DNA"/>
</dbReference>
<dbReference type="PANTHER" id="PTHR16291">
    <property type="entry name" value="NUCLEAR CAP-BINDING PROTEIN SUBUNIT 3"/>
    <property type="match status" value="1"/>
</dbReference>
<feature type="region of interest" description="Disordered" evidence="1">
    <location>
        <begin position="162"/>
        <end position="353"/>
    </location>
</feature>
<feature type="compositionally biased region" description="Basic and acidic residues" evidence="1">
    <location>
        <begin position="314"/>
        <end position="337"/>
    </location>
</feature>
<keyword evidence="3" id="KW-1185">Reference proteome</keyword>
<dbReference type="Proteomes" id="UP000030752">
    <property type="component" value="Unassembled WGS sequence"/>
</dbReference>
<dbReference type="GeneID" id="19975259"/>
<evidence type="ECO:0000313" key="2">
    <source>
        <dbReference type="EMBL" id="ETN36933.1"/>
    </source>
</evidence>
<feature type="compositionally biased region" description="Basic and acidic residues" evidence="1">
    <location>
        <begin position="293"/>
        <end position="307"/>
    </location>
</feature>
<sequence length="470" mass="53150">MALAVGSNTAHADDMMDIDIDMDLGDGAVIDDDFQLEEGEEPSFVPSGPAPTDTSNVIPAIYTEDPATEPQWEKIHIRGVDDMHTNDILGFVNDNFPEADAHVQWIDDTSANIVFKTKELARTAILNIVLQPTTTEQISAAPFELRTAKALASRPSSMLTVRVAQAGDRKKKNAREASRYYLMHPDEDPTERMRREFANGRRRRDNGEYERRRFDDRELRRRRHNQPEDTMNDFNASMYDDAPEPERNGRGRDLFAERPRRRSASPGTRNSDEINISDSDEDGRLVRRRKSYRDRTERPPPYSKRDPAPFPRNNEGKELFGGSDRTEGGLHSDRIEAPTRPAASDNREANAAVAKRMRDHLMSAAQTSPRGGHRRSRAMDAKIEEDLVERFGRKSVSMDSTKSGVELFPSNGISIKGSANGGGGELNIKGRADQVKELFPERYKNNVGRELFDEPVREKRPRRRAGDLFD</sequence>
<dbReference type="PANTHER" id="PTHR16291:SF0">
    <property type="entry name" value="NUCLEAR CAP-BINDING PROTEIN SUBUNIT 3"/>
    <property type="match status" value="1"/>
</dbReference>
<evidence type="ECO:0008006" key="4">
    <source>
        <dbReference type="Google" id="ProtNLM"/>
    </source>
</evidence>
<dbReference type="Pfam" id="PF10309">
    <property type="entry name" value="NCBP3"/>
    <property type="match status" value="1"/>
</dbReference>
<dbReference type="InterPro" id="IPR019416">
    <property type="entry name" value="NCBP3"/>
</dbReference>
<dbReference type="GO" id="GO:0005634">
    <property type="term" value="C:nucleus"/>
    <property type="evidence" value="ECO:0007669"/>
    <property type="project" value="TreeGrafter"/>
</dbReference>
<dbReference type="InParanoid" id="W2RML5"/>
<feature type="region of interest" description="Disordered" evidence="1">
    <location>
        <begin position="449"/>
        <end position="470"/>
    </location>
</feature>
<evidence type="ECO:0000256" key="1">
    <source>
        <dbReference type="SAM" id="MobiDB-lite"/>
    </source>
</evidence>
<proteinExistence type="predicted"/>
<reference evidence="2 3" key="1">
    <citation type="submission" date="2013-03" db="EMBL/GenBank/DDBJ databases">
        <title>The Genome Sequence of Phialophora europaea CBS 101466.</title>
        <authorList>
            <consortium name="The Broad Institute Genomics Platform"/>
            <person name="Cuomo C."/>
            <person name="de Hoog S."/>
            <person name="Gorbushina A."/>
            <person name="Walker B."/>
            <person name="Young S.K."/>
            <person name="Zeng Q."/>
            <person name="Gargeya S."/>
            <person name="Fitzgerald M."/>
            <person name="Haas B."/>
            <person name="Abouelleil A."/>
            <person name="Allen A.W."/>
            <person name="Alvarado L."/>
            <person name="Arachchi H.M."/>
            <person name="Berlin A.M."/>
            <person name="Chapman S.B."/>
            <person name="Gainer-Dewar J."/>
            <person name="Goldberg J."/>
            <person name="Griggs A."/>
            <person name="Gujja S."/>
            <person name="Hansen M."/>
            <person name="Howarth C."/>
            <person name="Imamovic A."/>
            <person name="Ireland A."/>
            <person name="Larimer J."/>
            <person name="McCowan C."/>
            <person name="Murphy C."/>
            <person name="Pearson M."/>
            <person name="Poon T.W."/>
            <person name="Priest M."/>
            <person name="Roberts A."/>
            <person name="Saif S."/>
            <person name="Shea T."/>
            <person name="Sisk P."/>
            <person name="Sykes S."/>
            <person name="Wortman J."/>
            <person name="Nusbaum C."/>
            <person name="Birren B."/>
        </authorList>
    </citation>
    <scope>NUCLEOTIDE SEQUENCE [LARGE SCALE GENOMIC DNA]</scope>
    <source>
        <strain evidence="2 3">CBS 101466</strain>
    </source>
</reference>
<feature type="compositionally biased region" description="Basic and acidic residues" evidence="1">
    <location>
        <begin position="450"/>
        <end position="470"/>
    </location>
</feature>
<dbReference type="eggNOG" id="ENOG502S34X">
    <property type="taxonomic scope" value="Eukaryota"/>
</dbReference>
<gene>
    <name evidence="2" type="ORF">HMPREF1541_07920</name>
</gene>
<protein>
    <recommendedName>
        <fullName evidence="4">Nuclear cap-binding protein subunit 3</fullName>
    </recommendedName>
</protein>
<dbReference type="GO" id="GO:0003729">
    <property type="term" value="F:mRNA binding"/>
    <property type="evidence" value="ECO:0007669"/>
    <property type="project" value="InterPro"/>
</dbReference>
<name>W2RML5_CYPE1</name>
<feature type="compositionally biased region" description="Basic and acidic residues" evidence="1">
    <location>
        <begin position="244"/>
        <end position="258"/>
    </location>
</feature>
<evidence type="ECO:0000313" key="3">
    <source>
        <dbReference type="Proteomes" id="UP000030752"/>
    </source>
</evidence>
<dbReference type="HOGENOM" id="CLU_030082_0_0_1"/>
<dbReference type="RefSeq" id="XP_008720465.1">
    <property type="nucleotide sequence ID" value="XM_008722243.1"/>
</dbReference>
<dbReference type="AlphaFoldDB" id="W2RML5"/>
<organism evidence="2 3">
    <name type="scientific">Cyphellophora europaea (strain CBS 101466)</name>
    <name type="common">Phialophora europaea</name>
    <dbReference type="NCBI Taxonomy" id="1220924"/>
    <lineage>
        <taxon>Eukaryota</taxon>
        <taxon>Fungi</taxon>
        <taxon>Dikarya</taxon>
        <taxon>Ascomycota</taxon>
        <taxon>Pezizomycotina</taxon>
        <taxon>Eurotiomycetes</taxon>
        <taxon>Chaetothyriomycetidae</taxon>
        <taxon>Chaetothyriales</taxon>
        <taxon>Cyphellophoraceae</taxon>
        <taxon>Cyphellophora</taxon>
    </lineage>
</organism>
<dbReference type="VEuPathDB" id="FungiDB:HMPREF1541_07920"/>
<feature type="compositionally biased region" description="Basic and acidic residues" evidence="1">
    <location>
        <begin position="174"/>
        <end position="219"/>
    </location>
</feature>
<accession>W2RML5</accession>